<dbReference type="STRING" id="337451.A0A3S4PT90"/>
<dbReference type="FunFam" id="3.40.50.720:FF:000146">
    <property type="entry name" value="Ketol-acid reductoisomerase"/>
    <property type="match status" value="1"/>
</dbReference>
<dbReference type="SUPFAM" id="SSF48179">
    <property type="entry name" value="6-phosphogluconate dehydrogenase C-terminal domain-like"/>
    <property type="match status" value="1"/>
</dbReference>
<evidence type="ECO:0000259" key="24">
    <source>
        <dbReference type="PROSITE" id="PS51850"/>
    </source>
</evidence>
<dbReference type="Gene3D" id="3.40.50.720">
    <property type="entry name" value="NAD(P)-binding Rossmann-like Domain"/>
    <property type="match status" value="1"/>
</dbReference>
<dbReference type="InterPro" id="IPR013328">
    <property type="entry name" value="6PGD_dom2"/>
</dbReference>
<dbReference type="GO" id="GO:0070402">
    <property type="term" value="F:NADPH binding"/>
    <property type="evidence" value="ECO:0007669"/>
    <property type="project" value="UniProtKB-ARBA"/>
</dbReference>
<dbReference type="PANTHER" id="PTHR21371:SF1">
    <property type="entry name" value="KETOL-ACID REDUCTOISOMERASE, MITOCHONDRIAL"/>
    <property type="match status" value="1"/>
</dbReference>
<dbReference type="Gene3D" id="1.10.1040.10">
    <property type="entry name" value="N-(1-d-carboxylethyl)-l-norvaline Dehydrogenase, domain 2"/>
    <property type="match status" value="1"/>
</dbReference>
<evidence type="ECO:0000256" key="14">
    <source>
        <dbReference type="ARBA" id="ARBA00022946"/>
    </source>
</evidence>
<protein>
    <recommendedName>
        <fullName evidence="21">Ketol-acid reductoisomerase, chloroplastic</fullName>
        <ecNumber evidence="7">1.1.1.86</ecNumber>
    </recommendedName>
    <alternativeName>
        <fullName evidence="18">Acetohydroxy-acid reductoisomerase</fullName>
    </alternativeName>
    <alternativeName>
        <fullName evidence="17">Alpha-keto-beta-hydroxylacyl reductoisomerase</fullName>
    </alternativeName>
</protein>
<keyword evidence="13" id="KW-0521">NADP</keyword>
<evidence type="ECO:0000313" key="26">
    <source>
        <dbReference type="EMBL" id="RWR94582.1"/>
    </source>
</evidence>
<feature type="binding site" evidence="22">
    <location>
        <position position="533"/>
    </location>
    <ligand>
        <name>Mg(2+)</name>
        <dbReference type="ChEBI" id="CHEBI:18420"/>
        <label>2</label>
    </ligand>
</feature>
<feature type="binding site" evidence="22">
    <location>
        <position position="537"/>
    </location>
    <ligand>
        <name>Mg(2+)</name>
        <dbReference type="ChEBI" id="CHEBI:18420"/>
        <label>2</label>
    </ligand>
</feature>
<comment type="similarity">
    <text evidence="5 22">Belongs to the ketol-acid reductoisomerase family.</text>
</comment>
<evidence type="ECO:0000256" key="17">
    <source>
        <dbReference type="ARBA" id="ARBA00030209"/>
    </source>
</evidence>
<evidence type="ECO:0000256" key="16">
    <source>
        <dbReference type="ARBA" id="ARBA00023304"/>
    </source>
</evidence>
<dbReference type="PROSITE" id="PS51850">
    <property type="entry name" value="KARI_N"/>
    <property type="match status" value="1"/>
</dbReference>
<evidence type="ECO:0000256" key="21">
    <source>
        <dbReference type="ARBA" id="ARBA00074052"/>
    </source>
</evidence>
<evidence type="ECO:0000256" key="12">
    <source>
        <dbReference type="ARBA" id="ARBA00022842"/>
    </source>
</evidence>
<dbReference type="UniPathway" id="UPA00049">
    <property type="reaction ID" value="UER00060"/>
</dbReference>
<evidence type="ECO:0000313" key="27">
    <source>
        <dbReference type="Proteomes" id="UP000283530"/>
    </source>
</evidence>
<feature type="binding site" evidence="22">
    <location>
        <position position="559"/>
    </location>
    <ligand>
        <name>substrate</name>
    </ligand>
</feature>
<dbReference type="GO" id="GO:0004455">
    <property type="term" value="F:ketol-acid reductoisomerase activity"/>
    <property type="evidence" value="ECO:0007669"/>
    <property type="project" value="UniProtKB-UniRule"/>
</dbReference>
<comment type="cofactor">
    <cofactor evidence="1">
        <name>Mg(2+)</name>
        <dbReference type="ChEBI" id="CHEBI:18420"/>
    </cofactor>
</comment>
<feature type="domain" description="KARI C-terminal knotted" evidence="25">
    <location>
        <begin position="489"/>
        <end position="633"/>
    </location>
</feature>
<comment type="subcellular location">
    <subcellularLocation>
        <location evidence="2">Plastid</location>
        <location evidence="2">Chloroplast</location>
    </subcellularLocation>
</comment>
<evidence type="ECO:0000256" key="13">
    <source>
        <dbReference type="ARBA" id="ARBA00022857"/>
    </source>
</evidence>
<evidence type="ECO:0000256" key="7">
    <source>
        <dbReference type="ARBA" id="ARBA00013102"/>
    </source>
</evidence>
<dbReference type="InterPro" id="IPR013023">
    <property type="entry name" value="KARI"/>
</dbReference>
<keyword evidence="14" id="KW-0809">Transit peptide</keyword>
<evidence type="ECO:0000256" key="15">
    <source>
        <dbReference type="ARBA" id="ARBA00023002"/>
    </source>
</evidence>
<name>A0A3S4PT90_9MAGN</name>
<dbReference type="GO" id="GO:0009099">
    <property type="term" value="P:L-valine biosynthetic process"/>
    <property type="evidence" value="ECO:0007669"/>
    <property type="project" value="UniProtKB-UniRule"/>
</dbReference>
<dbReference type="SUPFAM" id="SSF51735">
    <property type="entry name" value="NAD(P)-binding Rossmann-fold domains"/>
    <property type="match status" value="1"/>
</dbReference>
<comment type="catalytic activity">
    <reaction evidence="20">
        <text>(2R)-2,3-dihydroxy-3-methylbutanoate + NADP(+) = (2S)-2-acetolactate + NADPH + H(+)</text>
        <dbReference type="Rhea" id="RHEA:22068"/>
        <dbReference type="ChEBI" id="CHEBI:15378"/>
        <dbReference type="ChEBI" id="CHEBI:49072"/>
        <dbReference type="ChEBI" id="CHEBI:57783"/>
        <dbReference type="ChEBI" id="CHEBI:58349"/>
        <dbReference type="ChEBI" id="CHEBI:58476"/>
        <dbReference type="EC" id="1.1.1.86"/>
    </reaction>
</comment>
<dbReference type="AlphaFoldDB" id="A0A3S4PT90"/>
<dbReference type="Pfam" id="PF01450">
    <property type="entry name" value="KARI_C"/>
    <property type="match status" value="2"/>
</dbReference>
<evidence type="ECO:0000256" key="9">
    <source>
        <dbReference type="ARBA" id="ARBA00022605"/>
    </source>
</evidence>
<evidence type="ECO:0000256" key="20">
    <source>
        <dbReference type="ARBA" id="ARBA00049021"/>
    </source>
</evidence>
<feature type="binding site" evidence="22">
    <location>
        <position position="418"/>
    </location>
    <ligand>
        <name>substrate</name>
    </ligand>
</feature>
<dbReference type="GO" id="GO:0042803">
    <property type="term" value="F:protein homodimerization activity"/>
    <property type="evidence" value="ECO:0007669"/>
    <property type="project" value="UniProtKB-ARBA"/>
</dbReference>
<keyword evidence="9 22" id="KW-0028">Amino-acid biosynthesis</keyword>
<sequence length="638" mass="69275">MSAASAFSPSIAPSSSKFLKPSSPKTLALRLGFLSSSSKTLKPLLSRTSSSSAATASEAGRGASSAARMVSMPATKPSTLLDFETSVFKKEKVTLAGQDEYIVRGGRDLFHLLPDAFKGIKQIGVIGWGSQGPAQAQNLRDSLADAGSDIVVKIGLRKGSRSFAEARAAGFSEENGTLGDIWETVSSSDLVLLLISDAAQADNYEKVFSHMKPNSILGLSHGFLLGHLQSMGLDFPKNISVIAVCPKGMGPSVRRLYVQGKEINGAGINASFAVHQLEKDIDGRATDVALGWSVALGSPFTFATTLEQEYKSDIFGERGEFDICSTFLFPMTVAMLFDYLFLDIISTCSATTISDCQSDVLGILLGAVHGIVESLFRRYTENGMDEDLAYKNTVESITGIISRTISTKGMLSVYESFSEEGKKEFQAAYSASYYPCMDILYECYEDVACGSEIRSVVLAGRRFFEKDGLPAFPMGKIDQTRMWKVGERVRATRPEGDLGPLHPFTAGVYVALMMAQIEVLRKKGHSYSEIINESVIESVDSLNPFMHARGVSFMVDNCSTTARLGSRKWAPRFDYILTQQALVSVDKNAPINQDLLSNFFSDPVHGAIQVCAELRPTVDISVPQDADFVRPELRQSSN</sequence>
<dbReference type="InterPro" id="IPR000506">
    <property type="entry name" value="KARI_C"/>
</dbReference>
<dbReference type="EMBL" id="QPKB01000011">
    <property type="protein sequence ID" value="RWR94582.1"/>
    <property type="molecule type" value="Genomic_DNA"/>
</dbReference>
<proteinExistence type="inferred from homology"/>
<feature type="region of interest" description="Disordered" evidence="23">
    <location>
        <begin position="1"/>
        <end position="23"/>
    </location>
</feature>
<dbReference type="UniPathway" id="UPA00047">
    <property type="reaction ID" value="UER00056"/>
</dbReference>
<comment type="pathway">
    <text evidence="3">Amino-acid biosynthesis; L-valine biosynthesis; L-valine from pyruvate: step 2/4.</text>
</comment>
<keyword evidence="12 22" id="KW-0460">Magnesium</keyword>
<dbReference type="Pfam" id="PF07991">
    <property type="entry name" value="KARI_N"/>
    <property type="match status" value="1"/>
</dbReference>
<dbReference type="EC" id="1.1.1.86" evidence="7"/>
<organism evidence="26 27">
    <name type="scientific">Cinnamomum micranthum f. kanehirae</name>
    <dbReference type="NCBI Taxonomy" id="337451"/>
    <lineage>
        <taxon>Eukaryota</taxon>
        <taxon>Viridiplantae</taxon>
        <taxon>Streptophyta</taxon>
        <taxon>Embryophyta</taxon>
        <taxon>Tracheophyta</taxon>
        <taxon>Spermatophyta</taxon>
        <taxon>Magnoliopsida</taxon>
        <taxon>Magnoliidae</taxon>
        <taxon>Laurales</taxon>
        <taxon>Lauraceae</taxon>
        <taxon>Cinnamomum</taxon>
    </lineage>
</organism>
<feature type="domain" description="KARI N-terminal Rossmann" evidence="24">
    <location>
        <begin position="103"/>
        <end position="304"/>
    </location>
</feature>
<dbReference type="PROSITE" id="PS51851">
    <property type="entry name" value="KARI_C"/>
    <property type="match status" value="2"/>
</dbReference>
<dbReference type="InterPro" id="IPR008927">
    <property type="entry name" value="6-PGluconate_DH-like_C_sf"/>
</dbReference>
<evidence type="ECO:0000256" key="5">
    <source>
        <dbReference type="ARBA" id="ARBA00010318"/>
    </source>
</evidence>
<keyword evidence="11 22" id="KW-0479">Metal-binding</keyword>
<dbReference type="Proteomes" id="UP000283530">
    <property type="component" value="Unassembled WGS sequence"/>
</dbReference>
<dbReference type="PANTHER" id="PTHR21371">
    <property type="entry name" value="KETOL-ACID REDUCTOISOMERASE, MITOCHONDRIAL"/>
    <property type="match status" value="1"/>
</dbReference>
<dbReference type="InterPro" id="IPR013116">
    <property type="entry name" value="KARI_N"/>
</dbReference>
<comment type="subunit">
    <text evidence="6">Homodimer.</text>
</comment>
<keyword evidence="8" id="KW-0150">Chloroplast</keyword>
<evidence type="ECO:0000256" key="3">
    <source>
        <dbReference type="ARBA" id="ARBA00004864"/>
    </source>
</evidence>
<dbReference type="GO" id="GO:0009097">
    <property type="term" value="P:isoleucine biosynthetic process"/>
    <property type="evidence" value="ECO:0007669"/>
    <property type="project" value="UniProtKB-UniRule"/>
</dbReference>
<keyword evidence="15 22" id="KW-0560">Oxidoreductase</keyword>
<feature type="domain" description="KARI C-terminal knotted" evidence="25">
    <location>
        <begin position="347"/>
        <end position="488"/>
    </location>
</feature>
<evidence type="ECO:0000256" key="18">
    <source>
        <dbReference type="ARBA" id="ARBA00030593"/>
    </source>
</evidence>
<dbReference type="GO" id="GO:0005739">
    <property type="term" value="C:mitochondrion"/>
    <property type="evidence" value="ECO:0007669"/>
    <property type="project" value="TreeGrafter"/>
</dbReference>
<evidence type="ECO:0000256" key="2">
    <source>
        <dbReference type="ARBA" id="ARBA00004229"/>
    </source>
</evidence>
<evidence type="ECO:0000256" key="1">
    <source>
        <dbReference type="ARBA" id="ARBA00001946"/>
    </source>
</evidence>
<gene>
    <name evidence="26" type="ORF">CKAN_02388200</name>
</gene>
<comment type="caution">
    <text evidence="26">The sequence shown here is derived from an EMBL/GenBank/DDBJ whole genome shotgun (WGS) entry which is preliminary data.</text>
</comment>
<keyword evidence="16 22" id="KW-0100">Branched-chain amino acid biosynthesis</keyword>
<dbReference type="InterPro" id="IPR036291">
    <property type="entry name" value="NAD(P)-bd_dom_sf"/>
</dbReference>
<accession>A0A3S4PT90</accession>
<dbReference type="GO" id="GO:0016853">
    <property type="term" value="F:isomerase activity"/>
    <property type="evidence" value="ECO:0007669"/>
    <property type="project" value="UniProtKB-KW"/>
</dbReference>
<dbReference type="FunFam" id="1.10.1040.10:FF:000015">
    <property type="entry name" value="Ketol-acid reductoisomerase"/>
    <property type="match status" value="1"/>
</dbReference>
<evidence type="ECO:0000256" key="8">
    <source>
        <dbReference type="ARBA" id="ARBA00022528"/>
    </source>
</evidence>
<dbReference type="GO" id="GO:0009507">
    <property type="term" value="C:chloroplast"/>
    <property type="evidence" value="ECO:0007669"/>
    <property type="project" value="UniProtKB-SubCell"/>
</dbReference>
<comment type="caution">
    <text evidence="22">Lacks conserved residue(s) required for the propagation of feature annotation.</text>
</comment>
<evidence type="ECO:0000256" key="19">
    <source>
        <dbReference type="ARBA" id="ARBA00047612"/>
    </source>
</evidence>
<dbReference type="OrthoDB" id="10255643at2759"/>
<dbReference type="GO" id="GO:0000287">
    <property type="term" value="F:magnesium ion binding"/>
    <property type="evidence" value="ECO:0007669"/>
    <property type="project" value="UniProtKB-ARBA"/>
</dbReference>
<evidence type="ECO:0000256" key="6">
    <source>
        <dbReference type="ARBA" id="ARBA00011738"/>
    </source>
</evidence>
<keyword evidence="26" id="KW-0413">Isomerase</keyword>
<evidence type="ECO:0000256" key="10">
    <source>
        <dbReference type="ARBA" id="ARBA00022640"/>
    </source>
</evidence>
<keyword evidence="27" id="KW-1185">Reference proteome</keyword>
<evidence type="ECO:0000256" key="23">
    <source>
        <dbReference type="SAM" id="MobiDB-lite"/>
    </source>
</evidence>
<evidence type="ECO:0000256" key="22">
    <source>
        <dbReference type="PROSITE-ProRule" id="PRU01198"/>
    </source>
</evidence>
<evidence type="ECO:0000256" key="11">
    <source>
        <dbReference type="ARBA" id="ARBA00022723"/>
    </source>
</evidence>
<reference evidence="26 27" key="1">
    <citation type="journal article" date="2019" name="Nat. Plants">
        <title>Stout camphor tree genome fills gaps in understanding of flowering plant genome evolution.</title>
        <authorList>
            <person name="Chaw S.M."/>
            <person name="Liu Y.C."/>
            <person name="Wu Y.W."/>
            <person name="Wang H.Y."/>
            <person name="Lin C.I."/>
            <person name="Wu C.S."/>
            <person name="Ke H.M."/>
            <person name="Chang L.Y."/>
            <person name="Hsu C.Y."/>
            <person name="Yang H.T."/>
            <person name="Sudianto E."/>
            <person name="Hsu M.H."/>
            <person name="Wu K.P."/>
            <person name="Wang L.N."/>
            <person name="Leebens-Mack J.H."/>
            <person name="Tsai I.J."/>
        </authorList>
    </citation>
    <scope>NUCLEOTIDE SEQUENCE [LARGE SCALE GENOMIC DNA]</scope>
    <source>
        <strain evidence="27">cv. Chaw 1501</strain>
        <tissue evidence="26">Young leaves</tissue>
    </source>
</reference>
<evidence type="ECO:0000256" key="4">
    <source>
        <dbReference type="ARBA" id="ARBA00004885"/>
    </source>
</evidence>
<comment type="pathway">
    <text evidence="4">Amino-acid biosynthesis; L-isoleucine biosynthesis; L-isoleucine from 2-oxobutanoate: step 2/4.</text>
</comment>
<keyword evidence="10" id="KW-0934">Plastid</keyword>
<evidence type="ECO:0000259" key="25">
    <source>
        <dbReference type="PROSITE" id="PS51851"/>
    </source>
</evidence>
<comment type="catalytic activity">
    <reaction evidence="19">
        <text>(2R,3R)-2,3-dihydroxy-3-methylpentanoate + NADP(+) = (S)-2-ethyl-2-hydroxy-3-oxobutanoate + NADPH + H(+)</text>
        <dbReference type="Rhea" id="RHEA:13493"/>
        <dbReference type="ChEBI" id="CHEBI:15378"/>
        <dbReference type="ChEBI" id="CHEBI:49256"/>
        <dbReference type="ChEBI" id="CHEBI:49258"/>
        <dbReference type="ChEBI" id="CHEBI:57783"/>
        <dbReference type="ChEBI" id="CHEBI:58349"/>
        <dbReference type="EC" id="1.1.1.86"/>
    </reaction>
</comment>